<name>A0A238IW50_9RHOB</name>
<dbReference type="AlphaFoldDB" id="A0A238IW50"/>
<feature type="transmembrane region" description="Helical" evidence="8">
    <location>
        <begin position="108"/>
        <end position="128"/>
    </location>
</feature>
<dbReference type="GO" id="GO:0005886">
    <property type="term" value="C:plasma membrane"/>
    <property type="evidence" value="ECO:0007669"/>
    <property type="project" value="UniProtKB-SubCell"/>
</dbReference>
<dbReference type="PROSITE" id="PS50850">
    <property type="entry name" value="MFS"/>
    <property type="match status" value="1"/>
</dbReference>
<dbReference type="NCBIfam" id="TIGR00710">
    <property type="entry name" value="efflux_Bcr_CflA"/>
    <property type="match status" value="1"/>
</dbReference>
<feature type="transmembrane region" description="Helical" evidence="8">
    <location>
        <begin position="377"/>
        <end position="397"/>
    </location>
</feature>
<proteinExistence type="inferred from homology"/>
<keyword evidence="11" id="KW-1185">Reference proteome</keyword>
<feature type="transmembrane region" description="Helical" evidence="8">
    <location>
        <begin position="83"/>
        <end position="102"/>
    </location>
</feature>
<dbReference type="InterPro" id="IPR050189">
    <property type="entry name" value="MFS_Efflux_Transporters"/>
</dbReference>
<keyword evidence="6 8" id="KW-1133">Transmembrane helix</keyword>
<evidence type="ECO:0000256" key="6">
    <source>
        <dbReference type="ARBA" id="ARBA00022989"/>
    </source>
</evidence>
<evidence type="ECO:0000256" key="1">
    <source>
        <dbReference type="ARBA" id="ARBA00004651"/>
    </source>
</evidence>
<protein>
    <recommendedName>
        <fullName evidence="8">Bcr/CflA family efflux transporter</fullName>
    </recommendedName>
</protein>
<comment type="subcellular location">
    <subcellularLocation>
        <location evidence="8">Cell inner membrane</location>
        <topology evidence="8">Multi-pass membrane protein</topology>
    </subcellularLocation>
    <subcellularLocation>
        <location evidence="1">Cell membrane</location>
        <topology evidence="1">Multi-pass membrane protein</topology>
    </subcellularLocation>
</comment>
<dbReference type="Pfam" id="PF07690">
    <property type="entry name" value="MFS_1"/>
    <property type="match status" value="1"/>
</dbReference>
<feature type="transmembrane region" description="Helical" evidence="8">
    <location>
        <begin position="51"/>
        <end position="71"/>
    </location>
</feature>
<feature type="domain" description="Major facilitator superfamily (MFS) profile" evidence="9">
    <location>
        <begin position="17"/>
        <end position="400"/>
    </location>
</feature>
<reference evidence="10 11" key="1">
    <citation type="submission" date="2017-05" db="EMBL/GenBank/DDBJ databases">
        <authorList>
            <person name="Song R."/>
            <person name="Chenine A.L."/>
            <person name="Ruprecht R.M."/>
        </authorList>
    </citation>
    <scope>NUCLEOTIDE SEQUENCE [LARGE SCALE GENOMIC DNA]</scope>
    <source>
        <strain evidence="10 11">CECT 8489</strain>
    </source>
</reference>
<feature type="transmembrane region" description="Helical" evidence="8">
    <location>
        <begin position="312"/>
        <end position="335"/>
    </location>
</feature>
<keyword evidence="3 8" id="KW-0813">Transport</keyword>
<comment type="similarity">
    <text evidence="2 8">Belongs to the major facilitator superfamily. Bcr/CmlA family.</text>
</comment>
<evidence type="ECO:0000313" key="10">
    <source>
        <dbReference type="EMBL" id="SMX22647.1"/>
    </source>
</evidence>
<dbReference type="InterPro" id="IPR036259">
    <property type="entry name" value="MFS_trans_sf"/>
</dbReference>
<dbReference type="PANTHER" id="PTHR43124:SF3">
    <property type="entry name" value="CHLORAMPHENICOL EFFLUX PUMP RV0191"/>
    <property type="match status" value="1"/>
</dbReference>
<feature type="transmembrane region" description="Helical" evidence="8">
    <location>
        <begin position="140"/>
        <end position="159"/>
    </location>
</feature>
<evidence type="ECO:0000256" key="2">
    <source>
        <dbReference type="ARBA" id="ARBA00006236"/>
    </source>
</evidence>
<dbReference type="Proteomes" id="UP000201838">
    <property type="component" value="Unassembled WGS sequence"/>
</dbReference>
<gene>
    <name evidence="10" type="primary">ydhC</name>
    <name evidence="10" type="ORF">BOA8489_00745</name>
</gene>
<evidence type="ECO:0000256" key="5">
    <source>
        <dbReference type="ARBA" id="ARBA00022692"/>
    </source>
</evidence>
<dbReference type="OrthoDB" id="9800416at2"/>
<evidence type="ECO:0000313" key="11">
    <source>
        <dbReference type="Proteomes" id="UP000201838"/>
    </source>
</evidence>
<evidence type="ECO:0000256" key="7">
    <source>
        <dbReference type="ARBA" id="ARBA00023136"/>
    </source>
</evidence>
<dbReference type="InterPro" id="IPR004812">
    <property type="entry name" value="Efflux_drug-R_Bcr/CmlA"/>
</dbReference>
<feature type="transmembrane region" description="Helical" evidence="8">
    <location>
        <begin position="283"/>
        <end position="306"/>
    </location>
</feature>
<feature type="transmembrane region" description="Helical" evidence="8">
    <location>
        <begin position="165"/>
        <end position="188"/>
    </location>
</feature>
<dbReference type="InterPro" id="IPR020846">
    <property type="entry name" value="MFS_dom"/>
</dbReference>
<organism evidence="10 11">
    <name type="scientific">Boseongicola aestuarii</name>
    <dbReference type="NCBI Taxonomy" id="1470561"/>
    <lineage>
        <taxon>Bacteria</taxon>
        <taxon>Pseudomonadati</taxon>
        <taxon>Pseudomonadota</taxon>
        <taxon>Alphaproteobacteria</taxon>
        <taxon>Rhodobacterales</taxon>
        <taxon>Paracoccaceae</taxon>
        <taxon>Boseongicola</taxon>
    </lineage>
</organism>
<accession>A0A238IW50</accession>
<sequence length="410" mass="42698">MSSRPEVRFLDRSTPPHIITLVLMAGVAAMNMAAFLPSLPRMTVYFETDYSVMQLSVSLYLAATAILQLLIGPLSDRYGRRPIVLICFGIFIAASVGCMLAPNIEVFLAFRMLQGAVAVGLVLSRAIVRDMVPQNEAASMIGYVTMGMALVPMVAPMIGGALDQLFGWQATFVFLIASGIGVFALCYADQGETASGEGKSFAAQAREYPELLASRRFWGYVFSAAFASGAFFAFLGGAPLVASDVYGLSAFWAGFGFGAPAIGYATGNYISGRYSTRIGINRMIQAGALITSAGMVLALAISLAGYGSAVTFFGLCTFVGIGNGLIMPNATAGMLSVRPHLAGTASGLGSSILIGGGAVLSAFAGVALGWGATDVPLLIIMAISACLGFLSILFVVAREKRLAENGALPD</sequence>
<evidence type="ECO:0000256" key="3">
    <source>
        <dbReference type="ARBA" id="ARBA00022448"/>
    </source>
</evidence>
<keyword evidence="5 8" id="KW-0812">Transmembrane</keyword>
<evidence type="ECO:0000256" key="4">
    <source>
        <dbReference type="ARBA" id="ARBA00022475"/>
    </source>
</evidence>
<keyword evidence="7 8" id="KW-0472">Membrane</keyword>
<keyword evidence="8" id="KW-0997">Cell inner membrane</keyword>
<dbReference type="PANTHER" id="PTHR43124">
    <property type="entry name" value="PURINE EFFLUX PUMP PBUE"/>
    <property type="match status" value="1"/>
</dbReference>
<dbReference type="RefSeq" id="WP_093972634.1">
    <property type="nucleotide sequence ID" value="NZ_FXXQ01000002.1"/>
</dbReference>
<dbReference type="GO" id="GO:1990961">
    <property type="term" value="P:xenobiotic detoxification by transmembrane export across the plasma membrane"/>
    <property type="evidence" value="ECO:0007669"/>
    <property type="project" value="InterPro"/>
</dbReference>
<dbReference type="CDD" id="cd17320">
    <property type="entry name" value="MFS_MdfA_MDR_like"/>
    <property type="match status" value="1"/>
</dbReference>
<feature type="transmembrane region" description="Helical" evidence="8">
    <location>
        <begin position="250"/>
        <end position="271"/>
    </location>
</feature>
<dbReference type="GO" id="GO:0042910">
    <property type="term" value="F:xenobiotic transmembrane transporter activity"/>
    <property type="evidence" value="ECO:0007669"/>
    <property type="project" value="InterPro"/>
</dbReference>
<feature type="transmembrane region" description="Helical" evidence="8">
    <location>
        <begin position="347"/>
        <end position="371"/>
    </location>
</feature>
<dbReference type="EMBL" id="FXXQ01000002">
    <property type="protein sequence ID" value="SMX22647.1"/>
    <property type="molecule type" value="Genomic_DNA"/>
</dbReference>
<feature type="transmembrane region" description="Helical" evidence="8">
    <location>
        <begin position="217"/>
        <end position="238"/>
    </location>
</feature>
<evidence type="ECO:0000259" key="9">
    <source>
        <dbReference type="PROSITE" id="PS50850"/>
    </source>
</evidence>
<dbReference type="InterPro" id="IPR011701">
    <property type="entry name" value="MFS"/>
</dbReference>
<dbReference type="SUPFAM" id="SSF103473">
    <property type="entry name" value="MFS general substrate transporter"/>
    <property type="match status" value="1"/>
</dbReference>
<feature type="transmembrane region" description="Helical" evidence="8">
    <location>
        <begin position="21"/>
        <end position="39"/>
    </location>
</feature>
<evidence type="ECO:0000256" key="8">
    <source>
        <dbReference type="RuleBase" id="RU365088"/>
    </source>
</evidence>
<keyword evidence="4" id="KW-1003">Cell membrane</keyword>
<dbReference type="Gene3D" id="1.20.1720.10">
    <property type="entry name" value="Multidrug resistance protein D"/>
    <property type="match status" value="1"/>
</dbReference>